<comment type="similarity">
    <text evidence="2">Belongs to the RENT3 family.</text>
</comment>
<feature type="compositionally biased region" description="Polar residues" evidence="6">
    <location>
        <begin position="478"/>
        <end position="500"/>
    </location>
</feature>
<feature type="compositionally biased region" description="Polar residues" evidence="6">
    <location>
        <begin position="648"/>
        <end position="667"/>
    </location>
</feature>
<dbReference type="InterPro" id="IPR039722">
    <property type="entry name" value="Upf3"/>
</dbReference>
<dbReference type="AlphaFoldDB" id="A0A8H4UBB7"/>
<dbReference type="PANTHER" id="PTHR13112:SF0">
    <property type="entry name" value="FI21285P1"/>
    <property type="match status" value="1"/>
</dbReference>
<feature type="region of interest" description="Disordered" evidence="6">
    <location>
        <begin position="599"/>
        <end position="667"/>
    </location>
</feature>
<feature type="compositionally biased region" description="Polar residues" evidence="6">
    <location>
        <begin position="255"/>
        <end position="264"/>
    </location>
</feature>
<dbReference type="Pfam" id="PF03467">
    <property type="entry name" value="Smg4_UPF3"/>
    <property type="match status" value="1"/>
</dbReference>
<dbReference type="PANTHER" id="PTHR13112">
    <property type="entry name" value="UPF3 REGULATOR OF NONSENSE TRANSCRIPTS-LIKE PROTEIN"/>
    <property type="match status" value="1"/>
</dbReference>
<feature type="region of interest" description="Disordered" evidence="6">
    <location>
        <begin position="1"/>
        <end position="42"/>
    </location>
</feature>
<dbReference type="InterPro" id="IPR035979">
    <property type="entry name" value="RBD_domain_sf"/>
</dbReference>
<accession>A0A8H4UBB7</accession>
<keyword evidence="5" id="KW-0694">RNA-binding</keyword>
<feature type="compositionally biased region" description="Low complexity" evidence="6">
    <location>
        <begin position="376"/>
        <end position="394"/>
    </location>
</feature>
<feature type="region of interest" description="Disordered" evidence="6">
    <location>
        <begin position="353"/>
        <end position="544"/>
    </location>
</feature>
<name>A0A8H4UBB7_9HYPO</name>
<dbReference type="OrthoDB" id="18087at2759"/>
<dbReference type="CDD" id="cd12455">
    <property type="entry name" value="RRM_like_Smg4_UPF3"/>
    <property type="match status" value="1"/>
</dbReference>
<evidence type="ECO:0000256" key="4">
    <source>
        <dbReference type="ARBA" id="ARBA00023242"/>
    </source>
</evidence>
<evidence type="ECO:0000256" key="6">
    <source>
        <dbReference type="SAM" id="MobiDB-lite"/>
    </source>
</evidence>
<dbReference type="SUPFAM" id="SSF54928">
    <property type="entry name" value="RNA-binding domain, RBD"/>
    <property type="match status" value="2"/>
</dbReference>
<feature type="compositionally biased region" description="Basic and acidic residues" evidence="6">
    <location>
        <begin position="365"/>
        <end position="375"/>
    </location>
</feature>
<organism evidence="8 9">
    <name type="scientific">Fusarium sarcochroum</name>
    <dbReference type="NCBI Taxonomy" id="1208366"/>
    <lineage>
        <taxon>Eukaryota</taxon>
        <taxon>Fungi</taxon>
        <taxon>Dikarya</taxon>
        <taxon>Ascomycota</taxon>
        <taxon>Pezizomycotina</taxon>
        <taxon>Sordariomycetes</taxon>
        <taxon>Hypocreomycetidae</taxon>
        <taxon>Hypocreales</taxon>
        <taxon>Nectriaceae</taxon>
        <taxon>Fusarium</taxon>
        <taxon>Fusarium lateritium species complex</taxon>
    </lineage>
</organism>
<keyword evidence="3" id="KW-0866">Nonsense-mediated mRNA decay</keyword>
<feature type="compositionally biased region" description="Basic and acidic residues" evidence="6">
    <location>
        <begin position="435"/>
        <end position="454"/>
    </location>
</feature>
<evidence type="ECO:0000313" key="8">
    <source>
        <dbReference type="EMBL" id="KAF4973060.1"/>
    </source>
</evidence>
<reference evidence="8" key="2">
    <citation type="submission" date="2020-05" db="EMBL/GenBank/DDBJ databases">
        <authorList>
            <person name="Kim H.-S."/>
            <person name="Proctor R.H."/>
            <person name="Brown D.W."/>
        </authorList>
    </citation>
    <scope>NUCLEOTIDE SEQUENCE</scope>
    <source>
        <strain evidence="8">NRRL 20472</strain>
    </source>
</reference>
<evidence type="ECO:0000313" key="9">
    <source>
        <dbReference type="Proteomes" id="UP000622797"/>
    </source>
</evidence>
<reference evidence="8" key="1">
    <citation type="journal article" date="2020" name="BMC Genomics">
        <title>Correction to: Identification and distribution of gene clusters required for synthesis of sphingolipid metabolism inhibitors in diverse species of the filamentous fungus Fusarium.</title>
        <authorList>
            <person name="Kim H.S."/>
            <person name="Lohmar J.M."/>
            <person name="Busman M."/>
            <person name="Brown D.W."/>
            <person name="Naumann T.A."/>
            <person name="Divon H.H."/>
            <person name="Lysoe E."/>
            <person name="Uhlig S."/>
            <person name="Proctor R.H."/>
        </authorList>
    </citation>
    <scope>NUCLEOTIDE SEQUENCE</scope>
    <source>
        <strain evidence="8">NRRL 20472</strain>
    </source>
</reference>
<keyword evidence="9" id="KW-1185">Reference proteome</keyword>
<dbReference type="InterPro" id="IPR000504">
    <property type="entry name" value="RRM_dom"/>
</dbReference>
<dbReference type="EMBL" id="JABEXW010000030">
    <property type="protein sequence ID" value="KAF4973060.1"/>
    <property type="molecule type" value="Genomic_DNA"/>
</dbReference>
<evidence type="ECO:0000256" key="1">
    <source>
        <dbReference type="ARBA" id="ARBA00004123"/>
    </source>
</evidence>
<dbReference type="GO" id="GO:0005730">
    <property type="term" value="C:nucleolus"/>
    <property type="evidence" value="ECO:0007669"/>
    <property type="project" value="TreeGrafter"/>
</dbReference>
<dbReference type="Pfam" id="PF00076">
    <property type="entry name" value="RRM_1"/>
    <property type="match status" value="1"/>
</dbReference>
<evidence type="ECO:0000256" key="5">
    <source>
        <dbReference type="PROSITE-ProRule" id="PRU00176"/>
    </source>
</evidence>
<dbReference type="Proteomes" id="UP000622797">
    <property type="component" value="Unassembled WGS sequence"/>
</dbReference>
<feature type="compositionally biased region" description="Polar residues" evidence="6">
    <location>
        <begin position="310"/>
        <end position="319"/>
    </location>
</feature>
<sequence>MSAQAPQVLSRRANGSAPAPASQTSESTKGKGSHEHNAHGETFTCYEERYSGVRLTLMKNANEGDTPKPAKTKAHNEGEKLVIRRLPPGMTQAEFVSILGSEWELGKGRVDWFSFAGGKISTDPSKPSRPGRAYVHVMRKDDILALSEVVRTAVWEDAKASFNSPSLIGLPSVDFAIYKKVPSNKKRTDARQGTIDQDPEFMAFLEELANPAPPRETIEGEEGDDLGKAETKVTTTPLIEYLKEKKANKAKDGASSKNSKQGQGDSRGGRGKNASKDDDSGKRKGKDSKVEKAEKAPKETVKILTKKANTDQNAEASKVNSKRETNDSSAQEAAPKSRRAGILAAARILQRDLGLSPGSAHRKARQDAAKADADAKTTPTKESTTSTDANASTSERPASPVKSNEAEAPAAKGRAGAGAGNNKSQPANRRTRGGKNSEKNKEKEKEKEKEKTKEGASGQSQAPANPPIVLLKKKGNEAESSQAAKPATTASQPPASQGGRSKTENAGGASKAGSNKPANAQKKSPAVSPDATRGFVKHANPSQGVTEALLKQTLETFGTITFVEIDKRKGFAYVDFAEHEGLVKAVTSSPITVAQGTVQVLERKDKKPTSTNSTTTTAPAATGPATPEKSSGRGRRGRGGGGKAKDSGVNNQGAAAAPTSTPANGGG</sequence>
<feature type="compositionally biased region" description="Low complexity" evidence="6">
    <location>
        <begin position="609"/>
        <end position="627"/>
    </location>
</feature>
<evidence type="ECO:0000256" key="3">
    <source>
        <dbReference type="ARBA" id="ARBA00023161"/>
    </source>
</evidence>
<evidence type="ECO:0000256" key="2">
    <source>
        <dbReference type="ARBA" id="ARBA00005991"/>
    </source>
</evidence>
<evidence type="ECO:0000259" key="7">
    <source>
        <dbReference type="PROSITE" id="PS50102"/>
    </source>
</evidence>
<gene>
    <name evidence="8" type="ORF">FSARC_558</name>
</gene>
<dbReference type="SMART" id="SM00360">
    <property type="entry name" value="RRM"/>
    <property type="match status" value="1"/>
</dbReference>
<protein>
    <recommendedName>
        <fullName evidence="7">RRM domain-containing protein</fullName>
    </recommendedName>
</protein>
<dbReference type="InterPro" id="IPR005120">
    <property type="entry name" value="UPF3_dom"/>
</dbReference>
<feature type="compositionally biased region" description="Polar residues" evidence="6">
    <location>
        <begin position="512"/>
        <end position="522"/>
    </location>
</feature>
<comment type="subcellular location">
    <subcellularLocation>
        <location evidence="1">Nucleus</location>
    </subcellularLocation>
</comment>
<feature type="compositionally biased region" description="Basic and acidic residues" evidence="6">
    <location>
        <begin position="28"/>
        <end position="39"/>
    </location>
</feature>
<dbReference type="GO" id="GO:0003729">
    <property type="term" value="F:mRNA binding"/>
    <property type="evidence" value="ECO:0007669"/>
    <property type="project" value="TreeGrafter"/>
</dbReference>
<feature type="region of interest" description="Disordered" evidence="6">
    <location>
        <begin position="209"/>
        <end position="232"/>
    </location>
</feature>
<dbReference type="PROSITE" id="PS50102">
    <property type="entry name" value="RRM"/>
    <property type="match status" value="1"/>
</dbReference>
<comment type="caution">
    <text evidence="8">The sequence shown here is derived from an EMBL/GenBank/DDBJ whole genome shotgun (WGS) entry which is preliminary data.</text>
</comment>
<dbReference type="GO" id="GO:0005737">
    <property type="term" value="C:cytoplasm"/>
    <property type="evidence" value="ECO:0007669"/>
    <property type="project" value="TreeGrafter"/>
</dbReference>
<dbReference type="Gene3D" id="3.30.70.330">
    <property type="match status" value="2"/>
</dbReference>
<dbReference type="InterPro" id="IPR012677">
    <property type="entry name" value="Nucleotide-bd_a/b_plait_sf"/>
</dbReference>
<feature type="compositionally biased region" description="Basic and acidic residues" evidence="6">
    <location>
        <begin position="274"/>
        <end position="301"/>
    </location>
</feature>
<keyword evidence="4" id="KW-0539">Nucleus</keyword>
<feature type="region of interest" description="Disordered" evidence="6">
    <location>
        <begin position="246"/>
        <end position="339"/>
    </location>
</feature>
<dbReference type="GO" id="GO:0000184">
    <property type="term" value="P:nuclear-transcribed mRNA catabolic process, nonsense-mediated decay"/>
    <property type="evidence" value="ECO:0007669"/>
    <property type="project" value="UniProtKB-KW"/>
</dbReference>
<proteinExistence type="inferred from homology"/>
<feature type="domain" description="RRM" evidence="7">
    <location>
        <begin position="532"/>
        <end position="598"/>
    </location>
</feature>
<dbReference type="GO" id="GO:0045727">
    <property type="term" value="P:positive regulation of translation"/>
    <property type="evidence" value="ECO:0007669"/>
    <property type="project" value="TreeGrafter"/>
</dbReference>